<dbReference type="AlphaFoldDB" id="A0A183T5B0"/>
<gene>
    <name evidence="2" type="ORF">SSLN_LOCUS11658</name>
</gene>
<protein>
    <submittedName>
        <fullName evidence="2 4">Uncharacterized protein</fullName>
    </submittedName>
</protein>
<evidence type="ECO:0000256" key="1">
    <source>
        <dbReference type="SAM" id="MobiDB-lite"/>
    </source>
</evidence>
<dbReference type="EMBL" id="UYSU01036703">
    <property type="protein sequence ID" value="VDL98043.1"/>
    <property type="molecule type" value="Genomic_DNA"/>
</dbReference>
<evidence type="ECO:0000313" key="2">
    <source>
        <dbReference type="EMBL" id="VDL98043.1"/>
    </source>
</evidence>
<evidence type="ECO:0000313" key="3">
    <source>
        <dbReference type="Proteomes" id="UP000275846"/>
    </source>
</evidence>
<proteinExistence type="predicted"/>
<feature type="region of interest" description="Disordered" evidence="1">
    <location>
        <begin position="43"/>
        <end position="65"/>
    </location>
</feature>
<keyword evidence="3" id="KW-1185">Reference proteome</keyword>
<sequence>MGWKDRIPDTKVLERTGTLSIYAKLKQLQLRIGLVGHLRTQCNSNPTTSTSATPASGHSTTTNPTTHNHFIYAPPPTITDTFLTPSHLPPISATNTTCTTPATSVVTSNYLLPPPPTPHPVPMMGTRY</sequence>
<evidence type="ECO:0000313" key="4">
    <source>
        <dbReference type="WBParaSite" id="SSLN_0001210301-mRNA-1"/>
    </source>
</evidence>
<accession>A0A183T5B0</accession>
<organism evidence="4">
    <name type="scientific">Schistocephalus solidus</name>
    <name type="common">Tapeworm</name>
    <dbReference type="NCBI Taxonomy" id="70667"/>
    <lineage>
        <taxon>Eukaryota</taxon>
        <taxon>Metazoa</taxon>
        <taxon>Spiralia</taxon>
        <taxon>Lophotrochozoa</taxon>
        <taxon>Platyhelminthes</taxon>
        <taxon>Cestoda</taxon>
        <taxon>Eucestoda</taxon>
        <taxon>Diphyllobothriidea</taxon>
        <taxon>Diphyllobothriidae</taxon>
        <taxon>Schistocephalus</taxon>
    </lineage>
</organism>
<reference evidence="4" key="1">
    <citation type="submission" date="2016-06" db="UniProtKB">
        <authorList>
            <consortium name="WormBaseParasite"/>
        </authorList>
    </citation>
    <scope>IDENTIFICATION</scope>
</reference>
<dbReference type="Proteomes" id="UP000275846">
    <property type="component" value="Unassembled WGS sequence"/>
</dbReference>
<reference evidence="2 3" key="2">
    <citation type="submission" date="2018-11" db="EMBL/GenBank/DDBJ databases">
        <authorList>
            <consortium name="Pathogen Informatics"/>
        </authorList>
    </citation>
    <scope>NUCLEOTIDE SEQUENCE [LARGE SCALE GENOMIC DNA]</scope>
    <source>
        <strain evidence="2 3">NST_G2</strain>
    </source>
</reference>
<dbReference type="WBParaSite" id="SSLN_0001210301-mRNA-1">
    <property type="protein sequence ID" value="SSLN_0001210301-mRNA-1"/>
    <property type="gene ID" value="SSLN_0001210301"/>
</dbReference>
<name>A0A183T5B0_SCHSO</name>